<evidence type="ECO:0000256" key="3">
    <source>
        <dbReference type="ARBA" id="ARBA00022679"/>
    </source>
</evidence>
<dbReference type="STRING" id="1774969.AUC69_13815"/>
<dbReference type="GO" id="GO:0004180">
    <property type="term" value="F:carboxypeptidase activity"/>
    <property type="evidence" value="ECO:0007669"/>
    <property type="project" value="UniProtKB-ARBA"/>
</dbReference>
<dbReference type="GO" id="GO:0008360">
    <property type="term" value="P:regulation of cell shape"/>
    <property type="evidence" value="ECO:0007669"/>
    <property type="project" value="UniProtKB-UniRule"/>
</dbReference>
<feature type="active site" description="Nucleophile" evidence="7">
    <location>
        <position position="261"/>
    </location>
</feature>
<evidence type="ECO:0000256" key="7">
    <source>
        <dbReference type="PROSITE-ProRule" id="PRU01373"/>
    </source>
</evidence>
<dbReference type="InterPro" id="IPR038063">
    <property type="entry name" value="Transpep_catalytic_dom"/>
</dbReference>
<name>A0A1E3VT16_9HYPH</name>
<evidence type="ECO:0000256" key="5">
    <source>
        <dbReference type="ARBA" id="ARBA00022984"/>
    </source>
</evidence>
<dbReference type="GO" id="GO:0016740">
    <property type="term" value="F:transferase activity"/>
    <property type="evidence" value="ECO:0007669"/>
    <property type="project" value="UniProtKB-KW"/>
</dbReference>
<dbReference type="InterPro" id="IPR052905">
    <property type="entry name" value="LD-transpeptidase_YkuD-like"/>
</dbReference>
<evidence type="ECO:0000256" key="2">
    <source>
        <dbReference type="ARBA" id="ARBA00005992"/>
    </source>
</evidence>
<sequence>MKIPNGPLLKFGVADPQVALLRTRLDVPEGQNPELYDEDVLAAVKKFQVEHHTAADGVVGSGTRRLLNQPHLRHMGSPAQIKAILLNMERWRWLPHDQGSFYVTVNIPEFTLRVVSDDETIHSTRVVVGKPNTQTPVFSNEMQTVVFGPFWNVPNSIKTGEIRPYVRQTGGGWFSGGSGWNTSVFQRHNLRIKYGGREVDPGSLDWNRIDIRSLHLYQPPGPGNVLGNVKFVFPNKHDVYMHDTPQKHLFAKQVRAESHGCMRVQNPGEFAAVILKHDQNWSHARVMSAMDTGYDQHVGLHRKVPVYITYFTLRVNDDGSITTFQDLYGHDRRMAAALFDGRSVFSTPADDELLTQSISQPPTSRRRSDPISDAVSSF</sequence>
<dbReference type="RefSeq" id="WP_069442191.1">
    <property type="nucleotide sequence ID" value="NZ_LPWF01000028.1"/>
</dbReference>
<dbReference type="CDD" id="cd16913">
    <property type="entry name" value="YkuD_like"/>
    <property type="match status" value="1"/>
</dbReference>
<evidence type="ECO:0000313" key="10">
    <source>
        <dbReference type="EMBL" id="ODR96678.1"/>
    </source>
</evidence>
<dbReference type="EMBL" id="LPWF01000028">
    <property type="protein sequence ID" value="ODR96678.1"/>
    <property type="molecule type" value="Genomic_DNA"/>
</dbReference>
<dbReference type="OrthoDB" id="9778545at2"/>
<dbReference type="SUPFAM" id="SSF141523">
    <property type="entry name" value="L,D-transpeptidase catalytic domain-like"/>
    <property type="match status" value="1"/>
</dbReference>
<protein>
    <recommendedName>
        <fullName evidence="9">L,D-TPase catalytic domain-containing protein</fullName>
    </recommendedName>
</protein>
<organism evidence="10 11">
    <name type="scientific">Methyloceanibacter superfactus</name>
    <dbReference type="NCBI Taxonomy" id="1774969"/>
    <lineage>
        <taxon>Bacteria</taxon>
        <taxon>Pseudomonadati</taxon>
        <taxon>Pseudomonadota</taxon>
        <taxon>Alphaproteobacteria</taxon>
        <taxon>Hyphomicrobiales</taxon>
        <taxon>Hyphomicrobiaceae</taxon>
        <taxon>Methyloceanibacter</taxon>
    </lineage>
</organism>
<keyword evidence="5 7" id="KW-0573">Peptidoglycan synthesis</keyword>
<reference evidence="10 11" key="1">
    <citation type="journal article" date="2016" name="Environ. Microbiol.">
        <title>New Methyloceanibacter diversity from North Sea sediments includes methanotroph containing solely the soluble methane monooxygenase.</title>
        <authorList>
            <person name="Vekeman B."/>
            <person name="Kerckhof F.M."/>
            <person name="Cremers G."/>
            <person name="de Vos P."/>
            <person name="Vandamme P."/>
            <person name="Boon N."/>
            <person name="Op den Camp H.J."/>
            <person name="Heylen K."/>
        </authorList>
    </citation>
    <scope>NUCLEOTIDE SEQUENCE [LARGE SCALE GENOMIC DNA]</scope>
    <source>
        <strain evidence="10 11">R-67175</strain>
    </source>
</reference>
<dbReference type="Gene3D" id="2.40.440.10">
    <property type="entry name" value="L,D-transpeptidase catalytic domain-like"/>
    <property type="match status" value="1"/>
</dbReference>
<dbReference type="InterPro" id="IPR036366">
    <property type="entry name" value="PGBDSf"/>
</dbReference>
<evidence type="ECO:0000256" key="4">
    <source>
        <dbReference type="ARBA" id="ARBA00022960"/>
    </source>
</evidence>
<comment type="caution">
    <text evidence="10">The sequence shown here is derived from an EMBL/GenBank/DDBJ whole genome shotgun (WGS) entry which is preliminary data.</text>
</comment>
<feature type="active site" description="Proton donor/acceptor" evidence="7">
    <location>
        <position position="242"/>
    </location>
</feature>
<dbReference type="InterPro" id="IPR036365">
    <property type="entry name" value="PGBD-like_sf"/>
</dbReference>
<evidence type="ECO:0000313" key="11">
    <source>
        <dbReference type="Proteomes" id="UP000094472"/>
    </source>
</evidence>
<evidence type="ECO:0000256" key="1">
    <source>
        <dbReference type="ARBA" id="ARBA00004752"/>
    </source>
</evidence>
<dbReference type="Proteomes" id="UP000094472">
    <property type="component" value="Unassembled WGS sequence"/>
</dbReference>
<dbReference type="AlphaFoldDB" id="A0A1E3VT16"/>
<proteinExistence type="inferred from homology"/>
<dbReference type="GO" id="GO:0009252">
    <property type="term" value="P:peptidoglycan biosynthetic process"/>
    <property type="evidence" value="ECO:0007669"/>
    <property type="project" value="UniProtKB-UniPathway"/>
</dbReference>
<keyword evidence="6 7" id="KW-0961">Cell wall biogenesis/degradation</keyword>
<dbReference type="GO" id="GO:0071555">
    <property type="term" value="P:cell wall organization"/>
    <property type="evidence" value="ECO:0007669"/>
    <property type="project" value="UniProtKB-UniRule"/>
</dbReference>
<gene>
    <name evidence="10" type="ORF">AUC69_13815</name>
</gene>
<dbReference type="PROSITE" id="PS52029">
    <property type="entry name" value="LD_TPASE"/>
    <property type="match status" value="1"/>
</dbReference>
<evidence type="ECO:0000259" key="9">
    <source>
        <dbReference type="PROSITE" id="PS52029"/>
    </source>
</evidence>
<dbReference type="Pfam" id="PF03734">
    <property type="entry name" value="YkuD"/>
    <property type="match status" value="1"/>
</dbReference>
<comment type="pathway">
    <text evidence="1 7">Cell wall biogenesis; peptidoglycan biosynthesis.</text>
</comment>
<dbReference type="PANTHER" id="PTHR41533:SF2">
    <property type="entry name" value="BLR7131 PROTEIN"/>
    <property type="match status" value="1"/>
</dbReference>
<dbReference type="PANTHER" id="PTHR41533">
    <property type="entry name" value="L,D-TRANSPEPTIDASE HI_1667-RELATED"/>
    <property type="match status" value="1"/>
</dbReference>
<keyword evidence="3" id="KW-0808">Transferase</keyword>
<dbReference type="Gene3D" id="1.10.101.10">
    <property type="entry name" value="PGBD-like superfamily/PGBD"/>
    <property type="match status" value="1"/>
</dbReference>
<dbReference type="UniPathway" id="UPA00219"/>
<dbReference type="SUPFAM" id="SSF47090">
    <property type="entry name" value="PGBD-like"/>
    <property type="match status" value="1"/>
</dbReference>
<keyword evidence="4 7" id="KW-0133">Cell shape</keyword>
<keyword evidence="11" id="KW-1185">Reference proteome</keyword>
<dbReference type="InterPro" id="IPR005490">
    <property type="entry name" value="LD_TPept_cat_dom"/>
</dbReference>
<evidence type="ECO:0000256" key="8">
    <source>
        <dbReference type="SAM" id="MobiDB-lite"/>
    </source>
</evidence>
<evidence type="ECO:0000256" key="6">
    <source>
        <dbReference type="ARBA" id="ARBA00023316"/>
    </source>
</evidence>
<feature type="region of interest" description="Disordered" evidence="8">
    <location>
        <begin position="357"/>
        <end position="378"/>
    </location>
</feature>
<feature type="domain" description="L,D-TPase catalytic" evidence="9">
    <location>
        <begin position="101"/>
        <end position="289"/>
    </location>
</feature>
<accession>A0A1E3VT16</accession>
<comment type="similarity">
    <text evidence="2">Belongs to the YkuD family.</text>
</comment>